<dbReference type="Pfam" id="PF14258">
    <property type="entry name" value="DUF4350"/>
    <property type="match status" value="1"/>
</dbReference>
<keyword evidence="1" id="KW-1133">Transmembrane helix</keyword>
<feature type="transmembrane region" description="Helical" evidence="1">
    <location>
        <begin position="19"/>
        <end position="39"/>
    </location>
</feature>
<evidence type="ECO:0000313" key="4">
    <source>
        <dbReference type="Proteomes" id="UP001526201"/>
    </source>
</evidence>
<reference evidence="3 4" key="1">
    <citation type="journal article" date="2022" name="BMC Genomics">
        <title>Comparative genome analysis of mycobacteria focusing on tRNA and non-coding RNA.</title>
        <authorList>
            <person name="Behra P.R.K."/>
            <person name="Pettersson B.M.F."/>
            <person name="Ramesh M."/>
            <person name="Das S."/>
            <person name="Dasgupta S."/>
            <person name="Kirsebom L.A."/>
        </authorList>
    </citation>
    <scope>NUCLEOTIDE SEQUENCE [LARGE SCALE GENOMIC DNA]</scope>
    <source>
        <strain evidence="3 4">DSM 44078</strain>
    </source>
</reference>
<evidence type="ECO:0000256" key="1">
    <source>
        <dbReference type="SAM" id="Phobius"/>
    </source>
</evidence>
<feature type="domain" description="DUF4350" evidence="2">
    <location>
        <begin position="48"/>
        <end position="216"/>
    </location>
</feature>
<name>A0ABT3C8R3_9MYCO</name>
<sequence length="382" mass="40436">MTAGPVTPTAARQWRTWRWAGLALVVIALIALASAWLTAPRPGGRMDPESTSSDGARALIALLRDQGVEVVVADTASEARQAVRDGSLLLVAQTGYTAAPELLRPLADAPGDLLLIEPAARTREALAPELRRAPAIGLSGAPDCDLPEADRAGTVSLGTPDAYAATDDTTHITSCYGGALVRYHAGGRQITVVGSADFLTNSTLLQEGNAALAMNLAGAQPRLIWYAPQHPDGETSPGASISDLVPEQVSWIVWQAWLAVGLIALWKVRRMGPLVTEDLPVVVRASETVEGRGRLYRSRRARDRAAEALRTATLQRLSPRLGLGANAQPPAIIATIMARSGGQLTDPQALQHSLFGPTPSTDDDLVQLAHALDDIERQVAHS</sequence>
<keyword evidence="1" id="KW-0472">Membrane</keyword>
<organism evidence="3 4">
    <name type="scientific">Mycolicibacterium komossense</name>
    <dbReference type="NCBI Taxonomy" id="1779"/>
    <lineage>
        <taxon>Bacteria</taxon>
        <taxon>Bacillati</taxon>
        <taxon>Actinomycetota</taxon>
        <taxon>Actinomycetes</taxon>
        <taxon>Mycobacteriales</taxon>
        <taxon>Mycobacteriaceae</taxon>
        <taxon>Mycolicibacterium</taxon>
    </lineage>
</organism>
<evidence type="ECO:0000259" key="2">
    <source>
        <dbReference type="Pfam" id="PF14258"/>
    </source>
</evidence>
<dbReference type="EMBL" id="JACKTY010000020">
    <property type="protein sequence ID" value="MCV7225865.1"/>
    <property type="molecule type" value="Genomic_DNA"/>
</dbReference>
<dbReference type="InterPro" id="IPR025646">
    <property type="entry name" value="DUF4350"/>
</dbReference>
<keyword evidence="4" id="KW-1185">Reference proteome</keyword>
<comment type="caution">
    <text evidence="3">The sequence shown here is derived from an EMBL/GenBank/DDBJ whole genome shotgun (WGS) entry which is preliminary data.</text>
</comment>
<keyword evidence="1" id="KW-0812">Transmembrane</keyword>
<dbReference type="RefSeq" id="WP_264066708.1">
    <property type="nucleotide sequence ID" value="NZ_JACKTY010000020.1"/>
</dbReference>
<proteinExistence type="predicted"/>
<accession>A0ABT3C8R3</accession>
<protein>
    <submittedName>
        <fullName evidence="3">DUF4350 domain-containing protein</fullName>
    </submittedName>
</protein>
<dbReference type="Proteomes" id="UP001526201">
    <property type="component" value="Unassembled WGS sequence"/>
</dbReference>
<gene>
    <name evidence="3" type="ORF">H7J73_07445</name>
</gene>
<evidence type="ECO:0000313" key="3">
    <source>
        <dbReference type="EMBL" id="MCV7225865.1"/>
    </source>
</evidence>